<dbReference type="InterPro" id="IPR029753">
    <property type="entry name" value="D-isomer_DH_CS"/>
</dbReference>
<dbReference type="PROSITE" id="PS00671">
    <property type="entry name" value="D_2_HYDROXYACID_DH_3"/>
    <property type="match status" value="1"/>
</dbReference>
<dbReference type="AlphaFoldDB" id="A0A418M6Q2"/>
<feature type="domain" description="D-isomer specific 2-hydroxyacid dehydrogenase catalytic" evidence="5">
    <location>
        <begin position="4"/>
        <end position="313"/>
    </location>
</feature>
<feature type="domain" description="D-isomer specific 2-hydroxyacid dehydrogenase NAD-binding" evidence="6">
    <location>
        <begin position="109"/>
        <end position="295"/>
    </location>
</feature>
<dbReference type="CDD" id="cd12183">
    <property type="entry name" value="LDH_like_2"/>
    <property type="match status" value="1"/>
</dbReference>
<keyword evidence="8" id="KW-1185">Reference proteome</keyword>
<dbReference type="GO" id="GO:0047545">
    <property type="term" value="F:(S)-2-hydroxyglutarate dehydrogenase activity"/>
    <property type="evidence" value="ECO:0007669"/>
    <property type="project" value="UniProtKB-ARBA"/>
</dbReference>
<keyword evidence="2 4" id="KW-0560">Oxidoreductase</keyword>
<dbReference type="PANTHER" id="PTHR43026">
    <property type="entry name" value="2-HYDROXYACID DEHYDROGENASE HOMOLOG 1-RELATED"/>
    <property type="match status" value="1"/>
</dbReference>
<dbReference type="GO" id="GO:0006564">
    <property type="term" value="P:L-serine biosynthetic process"/>
    <property type="evidence" value="ECO:0007669"/>
    <property type="project" value="UniProtKB-ARBA"/>
</dbReference>
<evidence type="ECO:0000256" key="4">
    <source>
        <dbReference type="RuleBase" id="RU003719"/>
    </source>
</evidence>
<evidence type="ECO:0000313" key="7">
    <source>
        <dbReference type="EMBL" id="RIV21563.1"/>
    </source>
</evidence>
<comment type="similarity">
    <text evidence="1 4">Belongs to the D-isomer specific 2-hydroxyacid dehydrogenase family.</text>
</comment>
<dbReference type="InterPro" id="IPR029752">
    <property type="entry name" value="D-isomer_DH_CS1"/>
</dbReference>
<dbReference type="Proteomes" id="UP000283523">
    <property type="component" value="Unassembled WGS sequence"/>
</dbReference>
<dbReference type="SUPFAM" id="SSF51735">
    <property type="entry name" value="NAD(P)-binding Rossmann-fold domains"/>
    <property type="match status" value="1"/>
</dbReference>
<name>A0A418M6Q2_9BACT</name>
<dbReference type="PROSITE" id="PS00670">
    <property type="entry name" value="D_2_HYDROXYACID_DH_2"/>
    <property type="match status" value="1"/>
</dbReference>
<evidence type="ECO:0000256" key="3">
    <source>
        <dbReference type="ARBA" id="ARBA00023027"/>
    </source>
</evidence>
<dbReference type="InterPro" id="IPR058205">
    <property type="entry name" value="D-LDH-like"/>
</dbReference>
<dbReference type="Pfam" id="PF00389">
    <property type="entry name" value="2-Hacid_dh"/>
    <property type="match status" value="1"/>
</dbReference>
<protein>
    <submittedName>
        <fullName evidence="7">2-hydroxyacid dehydrogenase</fullName>
    </submittedName>
</protein>
<keyword evidence="3" id="KW-0520">NAD</keyword>
<dbReference type="InterPro" id="IPR036291">
    <property type="entry name" value="NAD(P)-bd_dom_sf"/>
</dbReference>
<proteinExistence type="inferred from homology"/>
<dbReference type="Gene3D" id="3.40.50.720">
    <property type="entry name" value="NAD(P)-binding Rossmann-like Domain"/>
    <property type="match status" value="2"/>
</dbReference>
<sequence length="330" mass="36183">MRIAFFNTKAYERPWFEQYRGHHQISFFDEPLTTFHAELASGHQAVCAFVQDNLSKPTLKALKEAGVSIVAMRCAGLDNVDLETAEQLGLTVINVPDYSPFAVAEQAVTLVLGLMRHLTEASKRVEAGNFTINGLVGTELHGKTVGVVGTGHIGRAFCQIMLGFGCRVIAYDIRPGAQLMRLGVQYVSMNELLTQSDVLALHCPLNETTKNMIDADALAAMKPTAILINTSRGKIVDTDAVLTALNQGRLAGYGADVYEQEANWFGRDWSLEGVGDDLLNRLRSHPRVLLTAHQGFLTEEALCQIARSLLNKLSFHEGRQLEGITHASMC</sequence>
<dbReference type="GO" id="GO:0004617">
    <property type="term" value="F:phosphoglycerate dehydrogenase activity"/>
    <property type="evidence" value="ECO:0007669"/>
    <property type="project" value="UniProtKB-ARBA"/>
</dbReference>
<evidence type="ECO:0000313" key="8">
    <source>
        <dbReference type="Proteomes" id="UP000283523"/>
    </source>
</evidence>
<reference evidence="7 8" key="1">
    <citation type="submission" date="2018-08" db="EMBL/GenBank/DDBJ databases">
        <title>Fibrisoma montanum sp. nov., isolated from Danxia mountain soil.</title>
        <authorList>
            <person name="Huang Y."/>
        </authorList>
    </citation>
    <scope>NUCLEOTIDE SEQUENCE [LARGE SCALE GENOMIC DNA]</scope>
    <source>
        <strain evidence="7 8">HYT19</strain>
    </source>
</reference>
<dbReference type="InterPro" id="IPR006139">
    <property type="entry name" value="D-isomer_2_OHA_DH_cat_dom"/>
</dbReference>
<dbReference type="SUPFAM" id="SSF52283">
    <property type="entry name" value="Formate/glycerate dehydrogenase catalytic domain-like"/>
    <property type="match status" value="1"/>
</dbReference>
<gene>
    <name evidence="7" type="ORF">DYU11_19370</name>
</gene>
<dbReference type="EMBL" id="QXED01000005">
    <property type="protein sequence ID" value="RIV21563.1"/>
    <property type="molecule type" value="Genomic_DNA"/>
</dbReference>
<dbReference type="GO" id="GO:0051287">
    <property type="term" value="F:NAD binding"/>
    <property type="evidence" value="ECO:0007669"/>
    <property type="project" value="InterPro"/>
</dbReference>
<organism evidence="7 8">
    <name type="scientific">Fibrisoma montanum</name>
    <dbReference type="NCBI Taxonomy" id="2305895"/>
    <lineage>
        <taxon>Bacteria</taxon>
        <taxon>Pseudomonadati</taxon>
        <taxon>Bacteroidota</taxon>
        <taxon>Cytophagia</taxon>
        <taxon>Cytophagales</taxon>
        <taxon>Spirosomataceae</taxon>
        <taxon>Fibrisoma</taxon>
    </lineage>
</organism>
<dbReference type="FunFam" id="3.40.50.720:FF:000041">
    <property type="entry name" value="D-3-phosphoglycerate dehydrogenase"/>
    <property type="match status" value="1"/>
</dbReference>
<dbReference type="Pfam" id="PF02826">
    <property type="entry name" value="2-Hacid_dh_C"/>
    <property type="match status" value="1"/>
</dbReference>
<dbReference type="PANTHER" id="PTHR43026:SF1">
    <property type="entry name" value="2-HYDROXYACID DEHYDROGENASE HOMOLOG 1-RELATED"/>
    <property type="match status" value="1"/>
</dbReference>
<evidence type="ECO:0000259" key="6">
    <source>
        <dbReference type="Pfam" id="PF02826"/>
    </source>
</evidence>
<evidence type="ECO:0000256" key="2">
    <source>
        <dbReference type="ARBA" id="ARBA00023002"/>
    </source>
</evidence>
<dbReference type="PROSITE" id="PS00065">
    <property type="entry name" value="D_2_HYDROXYACID_DH_1"/>
    <property type="match status" value="1"/>
</dbReference>
<dbReference type="OrthoDB" id="1522997at2"/>
<comment type="caution">
    <text evidence="7">The sequence shown here is derived from an EMBL/GenBank/DDBJ whole genome shotgun (WGS) entry which is preliminary data.</text>
</comment>
<dbReference type="RefSeq" id="WP_119669354.1">
    <property type="nucleotide sequence ID" value="NZ_QXED01000005.1"/>
</dbReference>
<evidence type="ECO:0000259" key="5">
    <source>
        <dbReference type="Pfam" id="PF00389"/>
    </source>
</evidence>
<evidence type="ECO:0000256" key="1">
    <source>
        <dbReference type="ARBA" id="ARBA00005854"/>
    </source>
</evidence>
<dbReference type="InterPro" id="IPR006140">
    <property type="entry name" value="D-isomer_DH_NAD-bd"/>
</dbReference>
<accession>A0A418M6Q2</accession>